<organism evidence="2 3">
    <name type="scientific">Dacryopinax primogenitus (strain DJM 731)</name>
    <name type="common">Brown rot fungus</name>
    <dbReference type="NCBI Taxonomy" id="1858805"/>
    <lineage>
        <taxon>Eukaryota</taxon>
        <taxon>Fungi</taxon>
        <taxon>Dikarya</taxon>
        <taxon>Basidiomycota</taxon>
        <taxon>Agaricomycotina</taxon>
        <taxon>Dacrymycetes</taxon>
        <taxon>Dacrymycetales</taxon>
        <taxon>Dacrymycetaceae</taxon>
        <taxon>Dacryopinax</taxon>
    </lineage>
</organism>
<dbReference type="HOGENOM" id="CLU_3068623_0_0_1"/>
<sequence length="53" mass="6464">MLKSMILQHEDLSREMDKPMEVVSEMEEMKAELEQVMQELEEVQQRQKEQQQQ</sequence>
<gene>
    <name evidence="2" type="ORF">DACRYDRAFT_107478</name>
</gene>
<reference evidence="2 3" key="1">
    <citation type="journal article" date="2012" name="Science">
        <title>The Paleozoic origin of enzymatic lignin decomposition reconstructed from 31 fungal genomes.</title>
        <authorList>
            <person name="Floudas D."/>
            <person name="Binder M."/>
            <person name="Riley R."/>
            <person name="Barry K."/>
            <person name="Blanchette R.A."/>
            <person name="Henrissat B."/>
            <person name="Martinez A.T."/>
            <person name="Otillar R."/>
            <person name="Spatafora J.W."/>
            <person name="Yadav J.S."/>
            <person name="Aerts A."/>
            <person name="Benoit I."/>
            <person name="Boyd A."/>
            <person name="Carlson A."/>
            <person name="Copeland A."/>
            <person name="Coutinho P.M."/>
            <person name="de Vries R.P."/>
            <person name="Ferreira P."/>
            <person name="Findley K."/>
            <person name="Foster B."/>
            <person name="Gaskell J."/>
            <person name="Glotzer D."/>
            <person name="Gorecki P."/>
            <person name="Heitman J."/>
            <person name="Hesse C."/>
            <person name="Hori C."/>
            <person name="Igarashi K."/>
            <person name="Jurgens J.A."/>
            <person name="Kallen N."/>
            <person name="Kersten P."/>
            <person name="Kohler A."/>
            <person name="Kuees U."/>
            <person name="Kumar T.K.A."/>
            <person name="Kuo A."/>
            <person name="LaButti K."/>
            <person name="Larrondo L.F."/>
            <person name="Lindquist E."/>
            <person name="Ling A."/>
            <person name="Lombard V."/>
            <person name="Lucas S."/>
            <person name="Lundell T."/>
            <person name="Martin R."/>
            <person name="McLaughlin D.J."/>
            <person name="Morgenstern I."/>
            <person name="Morin E."/>
            <person name="Murat C."/>
            <person name="Nagy L.G."/>
            <person name="Nolan M."/>
            <person name="Ohm R.A."/>
            <person name="Patyshakuliyeva A."/>
            <person name="Rokas A."/>
            <person name="Ruiz-Duenas F.J."/>
            <person name="Sabat G."/>
            <person name="Salamov A."/>
            <person name="Samejima M."/>
            <person name="Schmutz J."/>
            <person name="Slot J.C."/>
            <person name="St John F."/>
            <person name="Stenlid J."/>
            <person name="Sun H."/>
            <person name="Sun S."/>
            <person name="Syed K."/>
            <person name="Tsang A."/>
            <person name="Wiebenga A."/>
            <person name="Young D."/>
            <person name="Pisabarro A."/>
            <person name="Eastwood D.C."/>
            <person name="Martin F."/>
            <person name="Cullen D."/>
            <person name="Grigoriev I.V."/>
            <person name="Hibbett D.S."/>
        </authorList>
    </citation>
    <scope>NUCLEOTIDE SEQUENCE [LARGE SCALE GENOMIC DNA]</scope>
    <source>
        <strain evidence="2 3">DJM-731 SS1</strain>
    </source>
</reference>
<evidence type="ECO:0000256" key="1">
    <source>
        <dbReference type="SAM" id="Coils"/>
    </source>
</evidence>
<proteinExistence type="predicted"/>
<evidence type="ECO:0000313" key="3">
    <source>
        <dbReference type="Proteomes" id="UP000030653"/>
    </source>
</evidence>
<feature type="coiled-coil region" evidence="1">
    <location>
        <begin position="23"/>
        <end position="53"/>
    </location>
</feature>
<dbReference type="AlphaFoldDB" id="M5GCF6"/>
<evidence type="ECO:0000313" key="2">
    <source>
        <dbReference type="EMBL" id="EJU01738.1"/>
    </source>
</evidence>
<name>M5GCF6_DACPD</name>
<keyword evidence="3" id="KW-1185">Reference proteome</keyword>
<accession>M5GCF6</accession>
<dbReference type="Proteomes" id="UP000030653">
    <property type="component" value="Unassembled WGS sequence"/>
</dbReference>
<dbReference type="GeneID" id="63683541"/>
<dbReference type="EMBL" id="JH795863">
    <property type="protein sequence ID" value="EJU01738.1"/>
    <property type="molecule type" value="Genomic_DNA"/>
</dbReference>
<protein>
    <submittedName>
        <fullName evidence="2">Uncharacterized protein</fullName>
    </submittedName>
</protein>
<dbReference type="RefSeq" id="XP_040628635.1">
    <property type="nucleotide sequence ID" value="XM_040768479.1"/>
</dbReference>
<keyword evidence="1" id="KW-0175">Coiled coil</keyword>